<sequence length="212" mass="22370">MTRSRSTRLAALAASTALAATGLAATASPASAGESPSIAALLAADGLSFDDSWQDFDILDQAVNDVLTAKPDSPVAALADGSVPLTVFAPNDRAFRRLVADLTGDRPADEETTYAAVGTLGVDTIETVLLYHVVPDATITYKQAKKADGARLETAAGKHLRVNYRPGRQKVYLKDADRNDRNAFVLSSAKNLNKGNPQIAHGISEVLRPLDL</sequence>
<dbReference type="Proteomes" id="UP001597351">
    <property type="component" value="Unassembled WGS sequence"/>
</dbReference>
<evidence type="ECO:0000259" key="2">
    <source>
        <dbReference type="PROSITE" id="PS50213"/>
    </source>
</evidence>
<evidence type="ECO:0000313" key="3">
    <source>
        <dbReference type="EMBL" id="MFD1948847.1"/>
    </source>
</evidence>
<gene>
    <name evidence="3" type="ORF">ACFSDE_18740</name>
</gene>
<keyword evidence="4" id="KW-1185">Reference proteome</keyword>
<proteinExistence type="predicted"/>
<evidence type="ECO:0000256" key="1">
    <source>
        <dbReference type="SAM" id="SignalP"/>
    </source>
</evidence>
<dbReference type="SUPFAM" id="SSF82153">
    <property type="entry name" value="FAS1 domain"/>
    <property type="match status" value="1"/>
</dbReference>
<dbReference type="SMART" id="SM00554">
    <property type="entry name" value="FAS1"/>
    <property type="match status" value="1"/>
</dbReference>
<feature type="domain" description="FAS1" evidence="2">
    <location>
        <begin position="43"/>
        <end position="207"/>
    </location>
</feature>
<dbReference type="PROSITE" id="PS51318">
    <property type="entry name" value="TAT"/>
    <property type="match status" value="1"/>
</dbReference>
<accession>A0ABW4TTG4</accession>
<name>A0ABW4TTG4_9ACTN</name>
<dbReference type="Pfam" id="PF02469">
    <property type="entry name" value="Fasciclin"/>
    <property type="match status" value="1"/>
</dbReference>
<keyword evidence="1" id="KW-0732">Signal</keyword>
<feature type="signal peptide" evidence="1">
    <location>
        <begin position="1"/>
        <end position="19"/>
    </location>
</feature>
<organism evidence="3 4">
    <name type="scientific">Nocardioides aestuarii</name>
    <dbReference type="NCBI Taxonomy" id="252231"/>
    <lineage>
        <taxon>Bacteria</taxon>
        <taxon>Bacillati</taxon>
        <taxon>Actinomycetota</taxon>
        <taxon>Actinomycetes</taxon>
        <taxon>Propionibacteriales</taxon>
        <taxon>Nocardioidaceae</taxon>
        <taxon>Nocardioides</taxon>
    </lineage>
</organism>
<reference evidence="4" key="1">
    <citation type="journal article" date="2019" name="Int. J. Syst. Evol. Microbiol.">
        <title>The Global Catalogue of Microorganisms (GCM) 10K type strain sequencing project: providing services to taxonomists for standard genome sequencing and annotation.</title>
        <authorList>
            <consortium name="The Broad Institute Genomics Platform"/>
            <consortium name="The Broad Institute Genome Sequencing Center for Infectious Disease"/>
            <person name="Wu L."/>
            <person name="Ma J."/>
        </authorList>
    </citation>
    <scope>NUCLEOTIDE SEQUENCE [LARGE SCALE GENOMIC DNA]</scope>
    <source>
        <strain evidence="4">CGMCC 1.12477</strain>
    </source>
</reference>
<protein>
    <submittedName>
        <fullName evidence="3">Fasciclin domain-containing protein</fullName>
    </submittedName>
</protein>
<dbReference type="EMBL" id="JBHUGD010000004">
    <property type="protein sequence ID" value="MFD1948847.1"/>
    <property type="molecule type" value="Genomic_DNA"/>
</dbReference>
<evidence type="ECO:0000313" key="4">
    <source>
        <dbReference type="Proteomes" id="UP001597351"/>
    </source>
</evidence>
<dbReference type="PROSITE" id="PS50213">
    <property type="entry name" value="FAS1"/>
    <property type="match status" value="1"/>
</dbReference>
<comment type="caution">
    <text evidence="3">The sequence shown here is derived from an EMBL/GenBank/DDBJ whole genome shotgun (WGS) entry which is preliminary data.</text>
</comment>
<dbReference type="InterPro" id="IPR036378">
    <property type="entry name" value="FAS1_dom_sf"/>
</dbReference>
<dbReference type="InterPro" id="IPR000782">
    <property type="entry name" value="FAS1_domain"/>
</dbReference>
<dbReference type="RefSeq" id="WP_343921590.1">
    <property type="nucleotide sequence ID" value="NZ_BAAAJT010000003.1"/>
</dbReference>
<feature type="chain" id="PRO_5047462795" evidence="1">
    <location>
        <begin position="20"/>
        <end position="212"/>
    </location>
</feature>
<dbReference type="Gene3D" id="2.30.180.10">
    <property type="entry name" value="FAS1 domain"/>
    <property type="match status" value="1"/>
</dbReference>
<dbReference type="InterPro" id="IPR006311">
    <property type="entry name" value="TAT_signal"/>
</dbReference>